<proteinExistence type="predicted"/>
<dbReference type="InterPro" id="IPR003599">
    <property type="entry name" value="Ig_sub"/>
</dbReference>
<keyword evidence="1" id="KW-1133">Transmembrane helix</keyword>
<keyword evidence="3" id="KW-1185">Reference proteome</keyword>
<protein>
    <submittedName>
        <fullName evidence="4">Uncharacterized protein LOC108631120</fullName>
    </submittedName>
</protein>
<dbReference type="InterPro" id="IPR007110">
    <property type="entry name" value="Ig-like_dom"/>
</dbReference>
<dbReference type="GO" id="GO:0032589">
    <property type="term" value="C:neuron projection membrane"/>
    <property type="evidence" value="ECO:0007669"/>
    <property type="project" value="TreeGrafter"/>
</dbReference>
<feature type="domain" description="Ig-like" evidence="2">
    <location>
        <begin position="76"/>
        <end position="176"/>
    </location>
</feature>
<dbReference type="SMART" id="SM00408">
    <property type="entry name" value="IGc2"/>
    <property type="match status" value="2"/>
</dbReference>
<dbReference type="InterPro" id="IPR036179">
    <property type="entry name" value="Ig-like_dom_sf"/>
</dbReference>
<dbReference type="InterPro" id="IPR013783">
    <property type="entry name" value="Ig-like_fold"/>
</dbReference>
<dbReference type="Pfam" id="PF07686">
    <property type="entry name" value="V-set"/>
    <property type="match status" value="1"/>
</dbReference>
<dbReference type="InterPro" id="IPR037448">
    <property type="entry name" value="Zig-8"/>
</dbReference>
<evidence type="ECO:0000313" key="4">
    <source>
        <dbReference type="RefSeq" id="XP_017890326.1"/>
    </source>
</evidence>
<accession>A0AAJ7JDS4</accession>
<dbReference type="Pfam" id="PF13927">
    <property type="entry name" value="Ig_3"/>
    <property type="match status" value="1"/>
</dbReference>
<reference evidence="4" key="1">
    <citation type="submission" date="2025-08" db="UniProtKB">
        <authorList>
            <consortium name="RefSeq"/>
        </authorList>
    </citation>
    <scope>IDENTIFICATION</scope>
    <source>
        <tissue evidence="4">Whole body</tissue>
    </source>
</reference>
<dbReference type="SMART" id="SM00409">
    <property type="entry name" value="IG"/>
    <property type="match status" value="2"/>
</dbReference>
<name>A0AAJ7JDS4_9HYME</name>
<evidence type="ECO:0000256" key="1">
    <source>
        <dbReference type="SAM" id="Phobius"/>
    </source>
</evidence>
<dbReference type="PANTHER" id="PTHR23279:SF37">
    <property type="entry name" value="DEFECTIVE PROBOSCIS EXTENSION RESPONSE 13, ISOFORM B"/>
    <property type="match status" value="1"/>
</dbReference>
<feature type="transmembrane region" description="Helical" evidence="1">
    <location>
        <begin position="20"/>
        <end position="42"/>
    </location>
</feature>
<organism evidence="3 4">
    <name type="scientific">Ceratina calcarata</name>
    <dbReference type="NCBI Taxonomy" id="156304"/>
    <lineage>
        <taxon>Eukaryota</taxon>
        <taxon>Metazoa</taxon>
        <taxon>Ecdysozoa</taxon>
        <taxon>Arthropoda</taxon>
        <taxon>Hexapoda</taxon>
        <taxon>Insecta</taxon>
        <taxon>Pterygota</taxon>
        <taxon>Neoptera</taxon>
        <taxon>Endopterygota</taxon>
        <taxon>Hymenoptera</taxon>
        <taxon>Apocrita</taxon>
        <taxon>Aculeata</taxon>
        <taxon>Apoidea</taxon>
        <taxon>Anthophila</taxon>
        <taxon>Apidae</taxon>
        <taxon>Ceratina</taxon>
        <taxon>Zadontomerus</taxon>
    </lineage>
</organism>
<dbReference type="InterPro" id="IPR013106">
    <property type="entry name" value="Ig_V-set"/>
</dbReference>
<dbReference type="FunFam" id="2.60.40.10:FF:000129">
    <property type="entry name" value="CLUMA_CG018772, isoform A"/>
    <property type="match status" value="1"/>
</dbReference>
<gene>
    <name evidence="4" type="primary">LOC108631120</name>
</gene>
<dbReference type="SUPFAM" id="SSF48726">
    <property type="entry name" value="Immunoglobulin"/>
    <property type="match status" value="2"/>
</dbReference>
<dbReference type="KEGG" id="ccal:108631120"/>
<keyword evidence="1" id="KW-0812">Transmembrane</keyword>
<dbReference type="GeneID" id="108631120"/>
<dbReference type="Proteomes" id="UP000694925">
    <property type="component" value="Unplaced"/>
</dbReference>
<dbReference type="RefSeq" id="XP_017890326.1">
    <property type="nucleotide sequence ID" value="XM_018034837.2"/>
</dbReference>
<evidence type="ECO:0000313" key="3">
    <source>
        <dbReference type="Proteomes" id="UP000694925"/>
    </source>
</evidence>
<sequence>MVHEATGLWHAPGFNVSRWLMIIIHGYRATTLLLSILLNVLVRTAEYPTAVTAEIVATNGNSLEASMKPLDIDLPPTLPMSFGTENSTVISAQSGSTALLPCVVHNLGDGTVSWIKRKDLQELLTVGLKTYANDERFQAIHYHHSEDWTLQIKYVQPRDAGLYQCQVSTHPPTSIFLFLEVVEARAEIAGPPEKFVRPGSTLQLHCLVKKSTETPSYLFWFHNFRMINYDTDQGVNVSTDLNGRESWLEVPRASDRHSGNYTCEASNAQPARVLVHVFKGDNPAAMQHSIASSPSVTECTALLMMFTTLKLVLHSNATN</sequence>
<feature type="domain" description="Ig-like" evidence="2">
    <location>
        <begin position="183"/>
        <end position="274"/>
    </location>
</feature>
<keyword evidence="1" id="KW-0472">Membrane</keyword>
<dbReference type="PROSITE" id="PS50835">
    <property type="entry name" value="IG_LIKE"/>
    <property type="match status" value="2"/>
</dbReference>
<dbReference type="InterPro" id="IPR003598">
    <property type="entry name" value="Ig_sub2"/>
</dbReference>
<dbReference type="Gene3D" id="2.60.40.10">
    <property type="entry name" value="Immunoglobulins"/>
    <property type="match status" value="2"/>
</dbReference>
<dbReference type="GO" id="GO:0050808">
    <property type="term" value="P:synapse organization"/>
    <property type="evidence" value="ECO:0007669"/>
    <property type="project" value="TreeGrafter"/>
</dbReference>
<dbReference type="PANTHER" id="PTHR23279">
    <property type="entry name" value="DEFECTIVE PROBOSCIS EXTENSION RESPONSE DPR -RELATED"/>
    <property type="match status" value="1"/>
</dbReference>
<evidence type="ECO:0000259" key="2">
    <source>
        <dbReference type="PROSITE" id="PS50835"/>
    </source>
</evidence>
<dbReference type="AlphaFoldDB" id="A0AAJ7JDS4"/>